<dbReference type="PANTHER" id="PTHR35007:SF1">
    <property type="entry name" value="PILUS ASSEMBLY PROTEIN"/>
    <property type="match status" value="1"/>
</dbReference>
<evidence type="ECO:0000313" key="9">
    <source>
        <dbReference type="EMBL" id="ACC98755.1"/>
    </source>
</evidence>
<gene>
    <name evidence="9" type="ordered locus">Emin_1205</name>
</gene>
<evidence type="ECO:0000259" key="8">
    <source>
        <dbReference type="Pfam" id="PF00482"/>
    </source>
</evidence>
<keyword evidence="5 6" id="KW-0472">Membrane</keyword>
<dbReference type="AlphaFoldDB" id="B2KE09"/>
<dbReference type="InterPro" id="IPR018076">
    <property type="entry name" value="T2SS_GspF_dom"/>
</dbReference>
<feature type="chain" id="PRO_5002779841" evidence="7">
    <location>
        <begin position="21"/>
        <end position="535"/>
    </location>
</feature>
<feature type="transmembrane region" description="Helical" evidence="6">
    <location>
        <begin position="327"/>
        <end position="349"/>
    </location>
</feature>
<evidence type="ECO:0000256" key="6">
    <source>
        <dbReference type="SAM" id="Phobius"/>
    </source>
</evidence>
<keyword evidence="2" id="KW-1003">Cell membrane</keyword>
<dbReference type="GO" id="GO:0005886">
    <property type="term" value="C:plasma membrane"/>
    <property type="evidence" value="ECO:0007669"/>
    <property type="project" value="UniProtKB-SubCell"/>
</dbReference>
<dbReference type="RefSeq" id="WP_012415370.1">
    <property type="nucleotide sequence ID" value="NC_010644.1"/>
</dbReference>
<evidence type="ECO:0000256" key="2">
    <source>
        <dbReference type="ARBA" id="ARBA00022475"/>
    </source>
</evidence>
<keyword evidence="4 6" id="KW-1133">Transmembrane helix</keyword>
<dbReference type="KEGG" id="emi:Emin_1205"/>
<feature type="domain" description="Type II secretion system protein GspF" evidence="8">
    <location>
        <begin position="370"/>
        <end position="493"/>
    </location>
</feature>
<keyword evidence="3 6" id="KW-0812">Transmembrane</keyword>
<accession>B2KE09</accession>
<feature type="transmembrane region" description="Helical" evidence="6">
    <location>
        <begin position="244"/>
        <end position="266"/>
    </location>
</feature>
<dbReference type="Proteomes" id="UP000001029">
    <property type="component" value="Chromosome"/>
</dbReference>
<sequence length="535" mass="60622">MIRKIIFTFVLASITAFSFAEPFSAEEKRLITCARERIYIIYQMLDSKVPVESKSFILPEKCGGSEKAPIKIPKWLIEELPLMDQRAVVYNEKDKVTLTESDVWRTSLANIYEFLTRTEELFDTQSTVTQDKLTSDFITIKANFLISLDRLNTPVKLGGKVYSMKDSFSGRGRSLIPTLELINSEFDSVIESFSGPSNLREDKFRKAADAIGILTNNFYSQFFSTPIPLAPDPKDYAGLMGRNLFGWFLIGLSTILVFVSVLFYVVSMEQRINNSFENFIKRSNDWAEDFNRQFIAINVKHIVGTTVLIFAVFGALFGYAVGGFTGVIVFLLILGLGAKVSKGMPGTVLKNLKRRRGTKINNQLMDSLILLSNSLKAGMDIVQAFEMVSKDMKPPIADEFGLVIKNYQLGSSFEQALEMMEDRVENRLLSYMIKAIVLQRQVGGNLTKIFERIVETIREESKLEEKLQAMTAQQRIQSIVVGIMPWLMISVMFLFRPDAMINFYTSGIGLIVLFFCIFWILMGMKMVSKLGEIKV</sequence>
<evidence type="ECO:0000256" key="5">
    <source>
        <dbReference type="ARBA" id="ARBA00023136"/>
    </source>
</evidence>
<proteinExistence type="predicted"/>
<dbReference type="HOGENOM" id="CLU_508747_0_0_0"/>
<evidence type="ECO:0000256" key="3">
    <source>
        <dbReference type="ARBA" id="ARBA00022692"/>
    </source>
</evidence>
<evidence type="ECO:0000313" key="10">
    <source>
        <dbReference type="Proteomes" id="UP000001029"/>
    </source>
</evidence>
<feature type="signal peptide" evidence="7">
    <location>
        <begin position="1"/>
        <end position="20"/>
    </location>
</feature>
<dbReference type="OrthoDB" id="9803381at2"/>
<feature type="transmembrane region" description="Helical" evidence="6">
    <location>
        <begin position="476"/>
        <end position="495"/>
    </location>
</feature>
<keyword evidence="7" id="KW-0732">Signal</keyword>
<reference evidence="9 10" key="1">
    <citation type="journal article" date="2009" name="Appl. Environ. Microbiol.">
        <title>Genomic analysis of 'Elusimicrobium minutum,' the first cultivated representative of the phylum 'Elusimicrobia' (formerly termite group 1).</title>
        <authorList>
            <person name="Herlemann D.P.R."/>
            <person name="Geissinger O."/>
            <person name="Ikeda-Ohtsubo W."/>
            <person name="Kunin V."/>
            <person name="Sun H."/>
            <person name="Lapidus A."/>
            <person name="Hugenholtz P."/>
            <person name="Brune A."/>
        </authorList>
    </citation>
    <scope>NUCLEOTIDE SEQUENCE [LARGE SCALE GENOMIC DNA]</scope>
    <source>
        <strain evidence="9 10">Pei191</strain>
    </source>
</reference>
<dbReference type="PANTHER" id="PTHR35007">
    <property type="entry name" value="INTEGRAL MEMBRANE PROTEIN-RELATED"/>
    <property type="match status" value="1"/>
</dbReference>
<organism evidence="9 10">
    <name type="scientific">Elusimicrobium minutum (strain Pei191)</name>
    <dbReference type="NCBI Taxonomy" id="445932"/>
    <lineage>
        <taxon>Bacteria</taxon>
        <taxon>Pseudomonadati</taxon>
        <taxon>Elusimicrobiota</taxon>
        <taxon>Elusimicrobia</taxon>
        <taxon>Elusimicrobiales</taxon>
        <taxon>Elusimicrobiaceae</taxon>
        <taxon>Elusimicrobium</taxon>
    </lineage>
</organism>
<dbReference type="Gene3D" id="1.20.81.30">
    <property type="entry name" value="Type II secretion system (T2SS), domain F"/>
    <property type="match status" value="1"/>
</dbReference>
<evidence type="ECO:0000256" key="4">
    <source>
        <dbReference type="ARBA" id="ARBA00022989"/>
    </source>
</evidence>
<keyword evidence="10" id="KW-1185">Reference proteome</keyword>
<dbReference type="STRING" id="445932.Emin_1205"/>
<protein>
    <submittedName>
        <fullName evidence="9">TadB</fullName>
    </submittedName>
</protein>
<feature type="transmembrane region" description="Helical" evidence="6">
    <location>
        <begin position="501"/>
        <end position="521"/>
    </location>
</feature>
<name>B2KE09_ELUMP</name>
<evidence type="ECO:0000256" key="7">
    <source>
        <dbReference type="SAM" id="SignalP"/>
    </source>
</evidence>
<evidence type="ECO:0000256" key="1">
    <source>
        <dbReference type="ARBA" id="ARBA00004651"/>
    </source>
</evidence>
<dbReference type="EMBL" id="CP001055">
    <property type="protein sequence ID" value="ACC98755.1"/>
    <property type="molecule type" value="Genomic_DNA"/>
</dbReference>
<feature type="transmembrane region" description="Helical" evidence="6">
    <location>
        <begin position="302"/>
        <end position="321"/>
    </location>
</feature>
<comment type="subcellular location">
    <subcellularLocation>
        <location evidence="1">Cell membrane</location>
        <topology evidence="1">Multi-pass membrane protein</topology>
    </subcellularLocation>
</comment>
<dbReference type="InterPro" id="IPR042094">
    <property type="entry name" value="T2SS_GspF_sf"/>
</dbReference>
<dbReference type="Pfam" id="PF00482">
    <property type="entry name" value="T2SSF"/>
    <property type="match status" value="1"/>
</dbReference>